<evidence type="ECO:0000313" key="2">
    <source>
        <dbReference type="EMBL" id="EPS37322.1"/>
    </source>
</evidence>
<comment type="caution">
    <text evidence="2">The sequence shown here is derived from an EMBL/GenBank/DDBJ whole genome shotgun (WGS) entry which is preliminary data.</text>
</comment>
<feature type="region of interest" description="Disordered" evidence="1">
    <location>
        <begin position="1"/>
        <end position="58"/>
    </location>
</feature>
<dbReference type="EMBL" id="AQGS01000667">
    <property type="protein sequence ID" value="EPS37322.1"/>
    <property type="molecule type" value="Genomic_DNA"/>
</dbReference>
<reference evidence="2 3" key="1">
    <citation type="journal article" date="2013" name="PLoS Genet.">
        <title>Genomic mechanisms accounting for the adaptation to parasitism in nematode-trapping fungi.</title>
        <authorList>
            <person name="Meerupati T."/>
            <person name="Andersson K.M."/>
            <person name="Friman E."/>
            <person name="Kumar D."/>
            <person name="Tunlid A."/>
            <person name="Ahren D."/>
        </authorList>
    </citation>
    <scope>NUCLEOTIDE SEQUENCE [LARGE SCALE GENOMIC DNA]</scope>
    <source>
        <strain evidence="2 3">CBS 200.50</strain>
    </source>
</reference>
<dbReference type="OrthoDB" id="5288142at2759"/>
<dbReference type="AlphaFoldDB" id="S8BQ24"/>
<reference evidence="3" key="2">
    <citation type="submission" date="2013-04" db="EMBL/GenBank/DDBJ databases">
        <title>Genomic mechanisms accounting for the adaptation to parasitism in nematode-trapping fungi.</title>
        <authorList>
            <person name="Ahren D.G."/>
        </authorList>
    </citation>
    <scope>NUCLEOTIDE SEQUENCE [LARGE SCALE GENOMIC DNA]</scope>
    <source>
        <strain evidence="3">CBS 200.50</strain>
    </source>
</reference>
<feature type="compositionally biased region" description="Basic and acidic residues" evidence="1">
    <location>
        <begin position="359"/>
        <end position="380"/>
    </location>
</feature>
<feature type="region of interest" description="Disordered" evidence="1">
    <location>
        <begin position="180"/>
        <end position="254"/>
    </location>
</feature>
<proteinExistence type="predicted"/>
<feature type="compositionally biased region" description="Polar residues" evidence="1">
    <location>
        <begin position="1"/>
        <end position="11"/>
    </location>
</feature>
<feature type="region of interest" description="Disordered" evidence="1">
    <location>
        <begin position="359"/>
        <end position="421"/>
    </location>
</feature>
<accession>S8BQ24</accession>
<dbReference type="eggNOG" id="ENOG502SA0I">
    <property type="taxonomic scope" value="Eukaryota"/>
</dbReference>
<dbReference type="OMA" id="DLVYYPA"/>
<evidence type="ECO:0000256" key="1">
    <source>
        <dbReference type="SAM" id="MobiDB-lite"/>
    </source>
</evidence>
<dbReference type="Proteomes" id="UP000015100">
    <property type="component" value="Unassembled WGS sequence"/>
</dbReference>
<feature type="compositionally biased region" description="Basic and acidic residues" evidence="1">
    <location>
        <begin position="199"/>
        <end position="208"/>
    </location>
</feature>
<dbReference type="STRING" id="1284197.S8BQ24"/>
<sequence length="544" mass="60173">MAHEASNTTSIPDIPQTRPMTLEDDPFDDFDGVHFTRNPRPSDAAPARIGNDGGKRVSISAKEQPPLNAERGDLVYYPAPVPVMLNLPPKLSSTRFQTQAQTGIEEIRARRESLTSFRRSIALKASHSKAEASSLFDNILDATVISPVLSVVSHAITTSTATATSASATIPALRASAHLLAPPLRPGDGGDDGNDDGDGLSRPEDRLRLSAAGSSIENGEPVKEHPIGLTEGYPDGQPRASQYPHSSHSDTEDEDLPFVPATLLAELESRKTQQRARTNKGNINGDTRQVSTLLERDAIAEVKQKARKRGPVNLAWQSDHNAVEEEEDEVPLGLLYAAKLSSRPNEILRTPGLLAMREAEDNEPLRRRQERLKNTVKDPSDTFLGDTIDDKETLGQRRNRLQAAQRQRDASGWENPTETEEPEVIQTATINSMSSLLHSNPQKHSYASPLDNPSRGLLNSELPFGYQAQQQMHVNFMGNPSPNRQSLSQRKHLSTQQYDYPSMTKGREYEFGIPFPYAPVNAEYLQHQQALLADQIERWRSSVW</sequence>
<evidence type="ECO:0000313" key="3">
    <source>
        <dbReference type="Proteomes" id="UP000015100"/>
    </source>
</evidence>
<dbReference type="HOGENOM" id="CLU_500594_0_0_1"/>
<protein>
    <submittedName>
        <fullName evidence="2">Uncharacterized protein</fullName>
    </submittedName>
</protein>
<gene>
    <name evidence="2" type="ORF">H072_9001</name>
</gene>
<feature type="compositionally biased region" description="Acidic residues" evidence="1">
    <location>
        <begin position="189"/>
        <end position="198"/>
    </location>
</feature>
<organism evidence="2 3">
    <name type="scientific">Dactylellina haptotyla (strain CBS 200.50)</name>
    <name type="common">Nematode-trapping fungus</name>
    <name type="synonym">Monacrosporium haptotylum</name>
    <dbReference type="NCBI Taxonomy" id="1284197"/>
    <lineage>
        <taxon>Eukaryota</taxon>
        <taxon>Fungi</taxon>
        <taxon>Dikarya</taxon>
        <taxon>Ascomycota</taxon>
        <taxon>Pezizomycotina</taxon>
        <taxon>Orbiliomycetes</taxon>
        <taxon>Orbiliales</taxon>
        <taxon>Orbiliaceae</taxon>
        <taxon>Dactylellina</taxon>
    </lineage>
</organism>
<name>S8BQ24_DACHA</name>
<keyword evidence="3" id="KW-1185">Reference proteome</keyword>